<dbReference type="SUPFAM" id="SSF52540">
    <property type="entry name" value="P-loop containing nucleoside triphosphate hydrolases"/>
    <property type="match status" value="1"/>
</dbReference>
<evidence type="ECO:0000256" key="7">
    <source>
        <dbReference type="ARBA" id="ARBA00023136"/>
    </source>
</evidence>
<reference evidence="11 12" key="1">
    <citation type="journal article" date="2013" name="Antonie Van Leeuwenhoek">
        <title>Dongia rigui sp. nov., isolated from freshwater of a large wetland in Korea.</title>
        <authorList>
            <person name="Baik K.S."/>
            <person name="Hwang Y.M."/>
            <person name="Choi J.S."/>
            <person name="Kwon J."/>
            <person name="Seong C.N."/>
        </authorList>
    </citation>
    <scope>NUCLEOTIDE SEQUENCE [LARGE SCALE GENOMIC DNA]</scope>
    <source>
        <strain evidence="11 12">04SU4-P</strain>
    </source>
</reference>
<evidence type="ECO:0000259" key="10">
    <source>
        <dbReference type="PROSITE" id="PS50929"/>
    </source>
</evidence>
<dbReference type="InterPro" id="IPR027417">
    <property type="entry name" value="P-loop_NTPase"/>
</dbReference>
<feature type="transmembrane region" description="Helical" evidence="8">
    <location>
        <begin position="307"/>
        <end position="328"/>
    </location>
</feature>
<dbReference type="InterPro" id="IPR011527">
    <property type="entry name" value="ABC1_TM_dom"/>
</dbReference>
<gene>
    <name evidence="11" type="ORF">SMD31_08800</name>
</gene>
<dbReference type="InterPro" id="IPR039421">
    <property type="entry name" value="Type_1_exporter"/>
</dbReference>
<dbReference type="RefSeq" id="WP_320500439.1">
    <property type="nucleotide sequence ID" value="NZ_JAXCLX010000001.1"/>
</dbReference>
<keyword evidence="3 8" id="KW-0812">Transmembrane</keyword>
<keyword evidence="12" id="KW-1185">Reference proteome</keyword>
<dbReference type="Gene3D" id="3.40.50.300">
    <property type="entry name" value="P-loop containing nucleotide triphosphate hydrolases"/>
    <property type="match status" value="1"/>
</dbReference>
<dbReference type="PANTHER" id="PTHR24221:SF402">
    <property type="entry name" value="IRON-SULFUR CLUSTERS TRANSPORTER ABCB7, MITOCHONDRIAL"/>
    <property type="match status" value="1"/>
</dbReference>
<feature type="transmembrane region" description="Helical" evidence="8">
    <location>
        <begin position="77"/>
        <end position="96"/>
    </location>
</feature>
<dbReference type="Gene3D" id="1.20.1560.10">
    <property type="entry name" value="ABC transporter type 1, transmembrane domain"/>
    <property type="match status" value="1"/>
</dbReference>
<feature type="transmembrane region" description="Helical" evidence="8">
    <location>
        <begin position="159"/>
        <end position="183"/>
    </location>
</feature>
<dbReference type="PROSITE" id="PS50929">
    <property type="entry name" value="ABC_TM1F"/>
    <property type="match status" value="1"/>
</dbReference>
<protein>
    <submittedName>
        <fullName evidence="11">ABC transporter ATP-binding protein/permease</fullName>
    </submittedName>
</protein>
<evidence type="ECO:0000259" key="9">
    <source>
        <dbReference type="PROSITE" id="PS50893"/>
    </source>
</evidence>
<evidence type="ECO:0000256" key="2">
    <source>
        <dbReference type="ARBA" id="ARBA00022448"/>
    </source>
</evidence>
<organism evidence="11 12">
    <name type="scientific">Dongia rigui</name>
    <dbReference type="NCBI Taxonomy" id="940149"/>
    <lineage>
        <taxon>Bacteria</taxon>
        <taxon>Pseudomonadati</taxon>
        <taxon>Pseudomonadota</taxon>
        <taxon>Alphaproteobacteria</taxon>
        <taxon>Rhodospirillales</taxon>
        <taxon>Dongiaceae</taxon>
        <taxon>Dongia</taxon>
    </lineage>
</organism>
<keyword evidence="4" id="KW-0547">Nucleotide-binding</keyword>
<dbReference type="GO" id="GO:0005524">
    <property type="term" value="F:ATP binding"/>
    <property type="evidence" value="ECO:0007669"/>
    <property type="project" value="UniProtKB-KW"/>
</dbReference>
<dbReference type="CDD" id="cd18582">
    <property type="entry name" value="ABC_6TM_ATM1_ABCB7"/>
    <property type="match status" value="1"/>
</dbReference>
<accession>A0ABU5DXJ8</accession>
<dbReference type="EMBL" id="JAXCLX010000001">
    <property type="protein sequence ID" value="MDY0872020.1"/>
    <property type="molecule type" value="Genomic_DNA"/>
</dbReference>
<dbReference type="Pfam" id="PF00005">
    <property type="entry name" value="ABC_tran"/>
    <property type="match status" value="1"/>
</dbReference>
<dbReference type="InterPro" id="IPR003439">
    <property type="entry name" value="ABC_transporter-like_ATP-bd"/>
</dbReference>
<dbReference type="PANTHER" id="PTHR24221">
    <property type="entry name" value="ATP-BINDING CASSETTE SUB-FAMILY B"/>
    <property type="match status" value="1"/>
</dbReference>
<evidence type="ECO:0000313" key="12">
    <source>
        <dbReference type="Proteomes" id="UP001271769"/>
    </source>
</evidence>
<feature type="transmembrane region" description="Helical" evidence="8">
    <location>
        <begin position="44"/>
        <end position="65"/>
    </location>
</feature>
<evidence type="ECO:0000256" key="1">
    <source>
        <dbReference type="ARBA" id="ARBA00004651"/>
    </source>
</evidence>
<feature type="domain" description="ABC transmembrane type-1" evidence="10">
    <location>
        <begin position="45"/>
        <end position="333"/>
    </location>
</feature>
<keyword evidence="6 8" id="KW-1133">Transmembrane helix</keyword>
<comment type="subcellular location">
    <subcellularLocation>
        <location evidence="1">Cell membrane</location>
        <topology evidence="1">Multi-pass membrane protein</topology>
    </subcellularLocation>
</comment>
<name>A0ABU5DXJ8_9PROT</name>
<evidence type="ECO:0000256" key="4">
    <source>
        <dbReference type="ARBA" id="ARBA00022741"/>
    </source>
</evidence>
<proteinExistence type="predicted"/>
<keyword evidence="5 11" id="KW-0067">ATP-binding</keyword>
<dbReference type="InterPro" id="IPR017871">
    <property type="entry name" value="ABC_transporter-like_CS"/>
</dbReference>
<keyword evidence="7 8" id="KW-0472">Membrane</keyword>
<dbReference type="PROSITE" id="PS50893">
    <property type="entry name" value="ABC_TRANSPORTER_2"/>
    <property type="match status" value="1"/>
</dbReference>
<dbReference type="InterPro" id="IPR036640">
    <property type="entry name" value="ABC1_TM_sf"/>
</dbReference>
<evidence type="ECO:0000256" key="6">
    <source>
        <dbReference type="ARBA" id="ARBA00022989"/>
    </source>
</evidence>
<feature type="transmembrane region" description="Helical" evidence="8">
    <location>
        <begin position="272"/>
        <end position="295"/>
    </location>
</feature>
<feature type="domain" description="ABC transporter" evidence="9">
    <location>
        <begin position="367"/>
        <end position="601"/>
    </location>
</feature>
<keyword evidence="2" id="KW-0813">Transport</keyword>
<comment type="caution">
    <text evidence="11">The sequence shown here is derived from an EMBL/GenBank/DDBJ whole genome shotgun (WGS) entry which is preliminary data.</text>
</comment>
<dbReference type="Pfam" id="PF00664">
    <property type="entry name" value="ABC_membrane"/>
    <property type="match status" value="1"/>
</dbReference>
<evidence type="ECO:0000256" key="8">
    <source>
        <dbReference type="SAM" id="Phobius"/>
    </source>
</evidence>
<evidence type="ECO:0000256" key="3">
    <source>
        <dbReference type="ARBA" id="ARBA00022692"/>
    </source>
</evidence>
<dbReference type="SUPFAM" id="SSF90123">
    <property type="entry name" value="ABC transporter transmembrane region"/>
    <property type="match status" value="1"/>
</dbReference>
<evidence type="ECO:0000256" key="5">
    <source>
        <dbReference type="ARBA" id="ARBA00022840"/>
    </source>
</evidence>
<dbReference type="CDD" id="cd03253">
    <property type="entry name" value="ABCC_ATM1_transporter"/>
    <property type="match status" value="1"/>
</dbReference>
<dbReference type="SMART" id="SM00382">
    <property type="entry name" value="AAA"/>
    <property type="match status" value="1"/>
</dbReference>
<dbReference type="InterPro" id="IPR003593">
    <property type="entry name" value="AAA+_ATPase"/>
</dbReference>
<feature type="transmembrane region" description="Helical" evidence="8">
    <location>
        <begin position="189"/>
        <end position="209"/>
    </location>
</feature>
<sequence length="626" mass="69076">MAAPQSSPQSKSAGDTNPHSQLHALQALLPHLWPKGQWDLRGRVVLSVLCLVIAKVANVYVPILFKHMVDALGHPVGTTASIIGISIGLLLAYGVARVISQAFAEFRDGIFAKVAQRSIRAVALSTFRHLHALSLKFHLERQTGGLNRAIERGAKGIEFLLFFILFNVLPTLIEIGMVCVILWTLYDWTYAAVTFVTILVYIWYSLSVTEWRIQFRRDMNESDQSANTKAVDSLLNYETVKYFGNEEHEARRYDVALQAYEKAAVKSRTSLALLNVGQAFIIAAGLVLMMGMAARGTAQGTMTVGDFVLVNAYLIQLYLPLNFLGFVYREIRQSLIDMESMFALLRVDIEIADKAEAKPLVVASGAVTFENVEFGYDPRRPILKGVSFTVPAGHKLAIVGPSGAGKSTLSRLLFRFYDVDSGRILIDGQDIRDVTQKSLRDAIGIVPQDTVLFNDTVAYNIAYGRPNATTAEVERAAELAHIHDFVLGLPDKYETKVGERGLKLSGGEKQRVAIARTILKDPPILLFDEATSALDSHTEREIQDNLAEVSRDHTTLVIAHRLSTIIDADEIIVLDDGRIAERGRHEDLLAAQGQYAAMWRRQQEAARKELMGAELMSGGSGSKVPA</sequence>
<evidence type="ECO:0000313" key="11">
    <source>
        <dbReference type="EMBL" id="MDY0872020.1"/>
    </source>
</evidence>
<dbReference type="PROSITE" id="PS00211">
    <property type="entry name" value="ABC_TRANSPORTER_1"/>
    <property type="match status" value="1"/>
</dbReference>
<dbReference type="Proteomes" id="UP001271769">
    <property type="component" value="Unassembled WGS sequence"/>
</dbReference>